<keyword evidence="4" id="KW-1185">Reference proteome</keyword>
<evidence type="ECO:0000256" key="1">
    <source>
        <dbReference type="SAM" id="MobiDB-lite"/>
    </source>
</evidence>
<dbReference type="AlphaFoldDB" id="A0A401YCQ1"/>
<proteinExistence type="predicted"/>
<organism evidence="3 4">
    <name type="scientific">Embleya hyalina</name>
    <dbReference type="NCBI Taxonomy" id="516124"/>
    <lineage>
        <taxon>Bacteria</taxon>
        <taxon>Bacillati</taxon>
        <taxon>Actinomycetota</taxon>
        <taxon>Actinomycetes</taxon>
        <taxon>Kitasatosporales</taxon>
        <taxon>Streptomycetaceae</taxon>
        <taxon>Embleya</taxon>
    </lineage>
</organism>
<dbReference type="OrthoDB" id="4035692at2"/>
<dbReference type="EMBL" id="BIFH01000013">
    <property type="protein sequence ID" value="GCD92373.1"/>
    <property type="molecule type" value="Genomic_DNA"/>
</dbReference>
<dbReference type="RefSeq" id="WP_126634755.1">
    <property type="nucleotide sequence ID" value="NZ_BIFH01000013.1"/>
</dbReference>
<feature type="domain" description="DUF6895" evidence="2">
    <location>
        <begin position="57"/>
        <end position="337"/>
    </location>
</feature>
<evidence type="ECO:0000259" key="2">
    <source>
        <dbReference type="Pfam" id="PF21836"/>
    </source>
</evidence>
<comment type="caution">
    <text evidence="3">The sequence shown here is derived from an EMBL/GenBank/DDBJ whole genome shotgun (WGS) entry which is preliminary data.</text>
</comment>
<sequence length="443" mass="47982">MLDSTPARDAAPDTGSTPASRAPRPADNGAGRPDDAPAPARRRLLQVLTLAELGLERLDRQGPLRESPARPDADRGAAEQFVVETARLVLIANRIPHSAPEIRSALHRIAILLAPLARTPERTALLVRHPRTAVPFGITHLALEQLGLPDPRFAATLRRAFATGHVDAVERPPHRRLEAAWLRAQCGGEPVDHTAHRPGSILAAHPHPLHMSLADLHALTHTLFHLTDFGRRELPDGADPIELRRILDACLLWHLFEENVDLVAELLTAVLLLPGPVSRTALLCRDALDALWTEVGFLPGPGPGGRPKLFGTLTGAERETSAFRHDFHTMYAAGLTHAVALGRAPHDVWARPGAPADPTRVGVRSDRWPLWIRLVTRDGPGLPVALAAEAAIIRAGRNGAYAEMENALLSAPAHGVSPLTVAHARDLLDRHLTSDRPDVDARR</sequence>
<dbReference type="Pfam" id="PF21836">
    <property type="entry name" value="DUF6895"/>
    <property type="match status" value="1"/>
</dbReference>
<accession>A0A401YCQ1</accession>
<protein>
    <recommendedName>
        <fullName evidence="2">DUF6895 domain-containing protein</fullName>
    </recommendedName>
</protein>
<gene>
    <name evidence="3" type="ORF">EHYA_00011</name>
</gene>
<evidence type="ECO:0000313" key="3">
    <source>
        <dbReference type="EMBL" id="GCD92373.1"/>
    </source>
</evidence>
<name>A0A401YCQ1_9ACTN</name>
<dbReference type="Proteomes" id="UP000286931">
    <property type="component" value="Unassembled WGS sequence"/>
</dbReference>
<evidence type="ECO:0000313" key="4">
    <source>
        <dbReference type="Proteomes" id="UP000286931"/>
    </source>
</evidence>
<dbReference type="InterPro" id="IPR054190">
    <property type="entry name" value="DUF6895"/>
</dbReference>
<feature type="region of interest" description="Disordered" evidence="1">
    <location>
        <begin position="1"/>
        <end position="43"/>
    </location>
</feature>
<reference evidence="3 4" key="1">
    <citation type="submission" date="2018-12" db="EMBL/GenBank/DDBJ databases">
        <title>Draft genome sequence of Embleya hyalina NBRC 13850T.</title>
        <authorList>
            <person name="Komaki H."/>
            <person name="Hosoyama A."/>
            <person name="Kimura A."/>
            <person name="Ichikawa N."/>
            <person name="Tamura T."/>
        </authorList>
    </citation>
    <scope>NUCLEOTIDE SEQUENCE [LARGE SCALE GENOMIC DNA]</scope>
    <source>
        <strain evidence="3 4">NBRC 13850</strain>
    </source>
</reference>